<dbReference type="EMBL" id="CP136051">
    <property type="protein sequence ID" value="WOK08451.1"/>
    <property type="molecule type" value="Genomic_DNA"/>
</dbReference>
<evidence type="ECO:0000313" key="3">
    <source>
        <dbReference type="Proteomes" id="UP001302349"/>
    </source>
</evidence>
<sequence length="227" mass="24564">MKTHFLTMLLGALCTGCVSTGVLFQDGKTAGKKELEGAIGISYNVVPSYTPDTVSQTVALNPFKVPAPWINIQAQYGLAERLDVGGSFGFGLFSVGLHGFAKYALLPNDGVFHVSLYGGGGFAASTDKVENGTATFAQLVGGIPFSFDVTETNTLVIQPLYSHDFYKVKISGDTVYDDRFDAHLIHLGFGVIRKNLDKERAVFYNVTMNYSPVNKRAYPTFGVAIRP</sequence>
<evidence type="ECO:0008006" key="4">
    <source>
        <dbReference type="Google" id="ProtNLM"/>
    </source>
</evidence>
<proteinExistence type="predicted"/>
<dbReference type="RefSeq" id="WP_317491091.1">
    <property type="nucleotide sequence ID" value="NZ_CP136051.1"/>
</dbReference>
<evidence type="ECO:0000313" key="2">
    <source>
        <dbReference type="EMBL" id="WOK08451.1"/>
    </source>
</evidence>
<accession>A0ABZ0IXR0</accession>
<organism evidence="2 3">
    <name type="scientific">Imperialibacter roseus</name>
    <dbReference type="NCBI Taxonomy" id="1324217"/>
    <lineage>
        <taxon>Bacteria</taxon>
        <taxon>Pseudomonadati</taxon>
        <taxon>Bacteroidota</taxon>
        <taxon>Cytophagia</taxon>
        <taxon>Cytophagales</taxon>
        <taxon>Flammeovirgaceae</taxon>
        <taxon>Imperialibacter</taxon>
    </lineage>
</organism>
<evidence type="ECO:0000256" key="1">
    <source>
        <dbReference type="SAM" id="SignalP"/>
    </source>
</evidence>
<feature type="chain" id="PRO_5047195784" description="Lipoprotein" evidence="1">
    <location>
        <begin position="25"/>
        <end position="227"/>
    </location>
</feature>
<keyword evidence="3" id="KW-1185">Reference proteome</keyword>
<protein>
    <recommendedName>
        <fullName evidence="4">Lipoprotein</fullName>
    </recommendedName>
</protein>
<dbReference type="Proteomes" id="UP001302349">
    <property type="component" value="Chromosome"/>
</dbReference>
<name>A0ABZ0IXR0_9BACT</name>
<reference evidence="2 3" key="1">
    <citation type="journal article" date="2023" name="Microbiol. Resour. Announc.">
        <title>Complete Genome Sequence of Imperialibacter roseus strain P4T.</title>
        <authorList>
            <person name="Tizabi D.R."/>
            <person name="Bachvaroff T."/>
            <person name="Hill R.T."/>
        </authorList>
    </citation>
    <scope>NUCLEOTIDE SEQUENCE [LARGE SCALE GENOMIC DNA]</scope>
    <source>
        <strain evidence="2 3">P4T</strain>
    </source>
</reference>
<feature type="signal peptide" evidence="1">
    <location>
        <begin position="1"/>
        <end position="24"/>
    </location>
</feature>
<keyword evidence="1" id="KW-0732">Signal</keyword>
<gene>
    <name evidence="2" type="ORF">RT717_07345</name>
</gene>